<dbReference type="CDD" id="cd12320">
    <property type="entry name" value="RRM6_RBM19_RRM5_MRD1"/>
    <property type="match status" value="1"/>
</dbReference>
<feature type="region of interest" description="Disordered" evidence="3">
    <location>
        <begin position="357"/>
        <end position="379"/>
    </location>
</feature>
<dbReference type="SUPFAM" id="SSF54928">
    <property type="entry name" value="RNA-binding domain, RBD"/>
    <property type="match status" value="4"/>
</dbReference>
<keyword evidence="1 2" id="KW-0694">RNA-binding</keyword>
<evidence type="ECO:0000256" key="3">
    <source>
        <dbReference type="SAM" id="MobiDB-lite"/>
    </source>
</evidence>
<feature type="compositionally biased region" description="Basic and acidic residues" evidence="3">
    <location>
        <begin position="199"/>
        <end position="231"/>
    </location>
</feature>
<dbReference type="SMART" id="SM00360">
    <property type="entry name" value="RRM"/>
    <property type="match status" value="5"/>
</dbReference>
<dbReference type="PROSITE" id="PS50102">
    <property type="entry name" value="RRM"/>
    <property type="match status" value="5"/>
</dbReference>
<proteinExistence type="predicted"/>
<dbReference type="InterPro" id="IPR035979">
    <property type="entry name" value="RBD_domain_sf"/>
</dbReference>
<feature type="domain" description="RRM" evidence="4">
    <location>
        <begin position="32"/>
        <end position="108"/>
    </location>
</feature>
<protein>
    <recommendedName>
        <fullName evidence="4">RRM domain-containing protein</fullName>
    </recommendedName>
</protein>
<dbReference type="CDD" id="cd12565">
    <property type="entry name" value="RRM1_MRD1"/>
    <property type="match status" value="1"/>
</dbReference>
<dbReference type="InterPro" id="IPR050374">
    <property type="entry name" value="RRT5_SRSF_SR"/>
</dbReference>
<evidence type="ECO:0000313" key="5">
    <source>
        <dbReference type="EMBL" id="TNV83087.1"/>
    </source>
</evidence>
<evidence type="ECO:0000313" key="6">
    <source>
        <dbReference type="Proteomes" id="UP000785679"/>
    </source>
</evidence>
<evidence type="ECO:0000259" key="4">
    <source>
        <dbReference type="PROSITE" id="PS50102"/>
    </source>
</evidence>
<reference evidence="5" key="1">
    <citation type="submission" date="2019-06" db="EMBL/GenBank/DDBJ databases">
        <authorList>
            <person name="Zheng W."/>
        </authorList>
    </citation>
    <scope>NUCLEOTIDE SEQUENCE</scope>
    <source>
        <strain evidence="5">QDHG01</strain>
    </source>
</reference>
<evidence type="ECO:0000256" key="1">
    <source>
        <dbReference type="ARBA" id="ARBA00022884"/>
    </source>
</evidence>
<dbReference type="OrthoDB" id="439639at2759"/>
<accession>A0A8J8T5G0</accession>
<feature type="compositionally biased region" description="Basic and acidic residues" evidence="3">
    <location>
        <begin position="131"/>
        <end position="156"/>
    </location>
</feature>
<dbReference type="InterPro" id="IPR000504">
    <property type="entry name" value="RRM_dom"/>
</dbReference>
<feature type="compositionally biased region" description="Basic and acidic residues" evidence="3">
    <location>
        <begin position="368"/>
        <end position="379"/>
    </location>
</feature>
<feature type="domain" description="RRM" evidence="4">
    <location>
        <begin position="706"/>
        <end position="784"/>
    </location>
</feature>
<dbReference type="Proteomes" id="UP000785679">
    <property type="component" value="Unassembled WGS sequence"/>
</dbReference>
<feature type="domain" description="RRM" evidence="4">
    <location>
        <begin position="243"/>
        <end position="320"/>
    </location>
</feature>
<keyword evidence="6" id="KW-1185">Reference proteome</keyword>
<dbReference type="Pfam" id="PF00076">
    <property type="entry name" value="RRM_1"/>
    <property type="match status" value="5"/>
</dbReference>
<sequence>MMIRMRVFGIVLYQLSKMSTDLPKAGGEIPTSRLIVKNIPRHLSEERLREHFGKQGTITDAKIMRKNDKTRNFAFVGYKTEAEAVAARKHFNGTFFDTSKMAIEFARPQGDPNLPRAWSKFSKGSSAYAALHKDEGSKEGKKAAQEAEREKKQEEIEKKKNRFRDFLKVIGATKENKQSWNDNFAAFMADEGSGLLHTSKAEDEKAKKRKAKQDEKDKKQKNKEEATAAKEEEIEVTKDIDEQRLYVMNLPFIITHDELRELFSRYGEVEDIEIPLRRGGTGFGFAFVRFATIEGAVTAFAELDKTYFQGRKLHILPAQAKPPKPVIEAPPLPEIAEEQPQDEGMDQLQMAIQYNREAQKAETAPPAQREKKSTFKEEKEKELKQNFDDEVNWNYLFMNQDSVATSMARNLNIEKGALLDRNQGNLAVRLAKAETIIINQTKEWLKSTLGVNVEELEKSDRAKCKRSYTAILIKNIPANAKDSELREVFERYGALKKLEIGPFNTLALAEFENEKQAKAAMKNLAYYKFNYLMPLYLEYAPLAIARDHTKKTKKERLIEEEKEEQAATAAAAMPMPELDEQTKQERTVFVKNLNFSTNDQLLEAIFLEGAKPFRVVSCKIVRNTKTQLSRGYGFVELESRAETERAIKKFQNFLLEDHALKLSIAGGKKPMVTEAEVKKQKIAETRESKKTELAVVEPEKEELKSNKLIVKNLAFEVTEAEIKELFKAYGAVKKVRLPKKVNSKSHRGFGFVEFVTSEEAKGAFSQLQHTHLYGRKLIIEWAKPEDENGMLLQTGGNSQKTVFNTTPQEAVKQNKRIKL</sequence>
<name>A0A8J8T5G0_HALGN</name>
<dbReference type="GO" id="GO:0005634">
    <property type="term" value="C:nucleus"/>
    <property type="evidence" value="ECO:0007669"/>
    <property type="project" value="TreeGrafter"/>
</dbReference>
<dbReference type="PANTHER" id="PTHR23003">
    <property type="entry name" value="RNA RECOGNITION MOTIF RRM DOMAIN CONTAINING PROTEIN"/>
    <property type="match status" value="1"/>
</dbReference>
<dbReference type="Gene3D" id="3.30.70.330">
    <property type="match status" value="5"/>
</dbReference>
<gene>
    <name evidence="5" type="ORF">FGO68_gene16863</name>
</gene>
<feature type="region of interest" description="Disordered" evidence="3">
    <location>
        <begin position="196"/>
        <end position="231"/>
    </location>
</feature>
<dbReference type="EMBL" id="RRYP01004187">
    <property type="protein sequence ID" value="TNV83087.1"/>
    <property type="molecule type" value="Genomic_DNA"/>
</dbReference>
<dbReference type="AlphaFoldDB" id="A0A8J8T5G0"/>
<dbReference type="InterPro" id="IPR012677">
    <property type="entry name" value="Nucleotide-bd_a/b_plait_sf"/>
</dbReference>
<organism evidence="5 6">
    <name type="scientific">Halteria grandinella</name>
    <dbReference type="NCBI Taxonomy" id="5974"/>
    <lineage>
        <taxon>Eukaryota</taxon>
        <taxon>Sar</taxon>
        <taxon>Alveolata</taxon>
        <taxon>Ciliophora</taxon>
        <taxon>Intramacronucleata</taxon>
        <taxon>Spirotrichea</taxon>
        <taxon>Stichotrichia</taxon>
        <taxon>Sporadotrichida</taxon>
        <taxon>Halteriidae</taxon>
        <taxon>Halteria</taxon>
    </lineage>
</organism>
<evidence type="ECO:0000256" key="2">
    <source>
        <dbReference type="PROSITE-ProRule" id="PRU00176"/>
    </source>
</evidence>
<feature type="domain" description="RRM" evidence="4">
    <location>
        <begin position="469"/>
        <end position="542"/>
    </location>
</feature>
<feature type="region of interest" description="Disordered" evidence="3">
    <location>
        <begin position="130"/>
        <end position="156"/>
    </location>
</feature>
<dbReference type="GO" id="GO:0005737">
    <property type="term" value="C:cytoplasm"/>
    <property type="evidence" value="ECO:0007669"/>
    <property type="project" value="TreeGrafter"/>
</dbReference>
<feature type="domain" description="RRM" evidence="4">
    <location>
        <begin position="586"/>
        <end position="667"/>
    </location>
</feature>
<comment type="caution">
    <text evidence="5">The sequence shown here is derived from an EMBL/GenBank/DDBJ whole genome shotgun (WGS) entry which is preliminary data.</text>
</comment>
<dbReference type="GO" id="GO:0003729">
    <property type="term" value="F:mRNA binding"/>
    <property type="evidence" value="ECO:0007669"/>
    <property type="project" value="TreeGrafter"/>
</dbReference>